<protein>
    <submittedName>
        <fullName evidence="2">Uncharacterized protein</fullName>
    </submittedName>
</protein>
<keyword evidence="3" id="KW-1185">Reference proteome</keyword>
<dbReference type="EMBL" id="JACCBN010000001">
    <property type="protein sequence ID" value="NYD37178.1"/>
    <property type="molecule type" value="Genomic_DNA"/>
</dbReference>
<sequence length="44" mass="4715">MALLSAVTSRLRVPTEATPTGQSVRRLTHFSVPTHEAWPVGAVS</sequence>
<evidence type="ECO:0000313" key="3">
    <source>
        <dbReference type="Proteomes" id="UP000535890"/>
    </source>
</evidence>
<comment type="caution">
    <text evidence="2">The sequence shown here is derived from an EMBL/GenBank/DDBJ whole genome shotgun (WGS) entry which is preliminary data.</text>
</comment>
<name>A0A7Y9J6F4_9PSEU</name>
<feature type="region of interest" description="Disordered" evidence="1">
    <location>
        <begin position="1"/>
        <end position="22"/>
    </location>
</feature>
<gene>
    <name evidence="2" type="ORF">BJ983_003280</name>
</gene>
<dbReference type="Proteomes" id="UP000535890">
    <property type="component" value="Unassembled WGS sequence"/>
</dbReference>
<reference evidence="2 3" key="1">
    <citation type="submission" date="2020-07" db="EMBL/GenBank/DDBJ databases">
        <title>Sequencing the genomes of 1000 actinobacteria strains.</title>
        <authorList>
            <person name="Klenk H.-P."/>
        </authorList>
    </citation>
    <scope>NUCLEOTIDE SEQUENCE [LARGE SCALE GENOMIC DNA]</scope>
    <source>
        <strain evidence="2 3">DSM 45772</strain>
    </source>
</reference>
<dbReference type="AlphaFoldDB" id="A0A7Y9J6F4"/>
<organism evidence="2 3">
    <name type="scientific">Actinomycetospora corticicola</name>
    <dbReference type="NCBI Taxonomy" id="663602"/>
    <lineage>
        <taxon>Bacteria</taxon>
        <taxon>Bacillati</taxon>
        <taxon>Actinomycetota</taxon>
        <taxon>Actinomycetes</taxon>
        <taxon>Pseudonocardiales</taxon>
        <taxon>Pseudonocardiaceae</taxon>
        <taxon>Actinomycetospora</taxon>
    </lineage>
</organism>
<evidence type="ECO:0000313" key="2">
    <source>
        <dbReference type="EMBL" id="NYD37178.1"/>
    </source>
</evidence>
<proteinExistence type="predicted"/>
<accession>A0A7Y9J6F4</accession>
<evidence type="ECO:0000256" key="1">
    <source>
        <dbReference type="SAM" id="MobiDB-lite"/>
    </source>
</evidence>